<proteinExistence type="inferred from homology"/>
<dbReference type="PANTHER" id="PTHR43649">
    <property type="entry name" value="ARABINOSE-BINDING PROTEIN-RELATED"/>
    <property type="match status" value="1"/>
</dbReference>
<dbReference type="EMBL" id="QUBQ01000005">
    <property type="protein sequence ID" value="REK71429.1"/>
    <property type="molecule type" value="Genomic_DNA"/>
</dbReference>
<dbReference type="SUPFAM" id="SSF53850">
    <property type="entry name" value="Periplasmic binding protein-like II"/>
    <property type="match status" value="1"/>
</dbReference>
<dbReference type="GO" id="GO:0030313">
    <property type="term" value="C:cell envelope"/>
    <property type="evidence" value="ECO:0007669"/>
    <property type="project" value="UniProtKB-SubCell"/>
</dbReference>
<feature type="chain" id="PRO_5039529889" evidence="5">
    <location>
        <begin position="20"/>
        <end position="495"/>
    </location>
</feature>
<evidence type="ECO:0000256" key="5">
    <source>
        <dbReference type="SAM" id="SignalP"/>
    </source>
</evidence>
<comment type="subcellular location">
    <subcellularLocation>
        <location evidence="1">Cell envelope</location>
    </subcellularLocation>
</comment>
<evidence type="ECO:0000256" key="4">
    <source>
        <dbReference type="ARBA" id="ARBA00022729"/>
    </source>
</evidence>
<feature type="signal peptide" evidence="5">
    <location>
        <begin position="1"/>
        <end position="19"/>
    </location>
</feature>
<evidence type="ECO:0000313" key="7">
    <source>
        <dbReference type="Proteomes" id="UP000261905"/>
    </source>
</evidence>
<keyword evidence="3" id="KW-0813">Transport</keyword>
<organism evidence="6 7">
    <name type="scientific">Paenibacillus paeoniae</name>
    <dbReference type="NCBI Taxonomy" id="2292705"/>
    <lineage>
        <taxon>Bacteria</taxon>
        <taxon>Bacillati</taxon>
        <taxon>Bacillota</taxon>
        <taxon>Bacilli</taxon>
        <taxon>Bacillales</taxon>
        <taxon>Paenibacillaceae</taxon>
        <taxon>Paenibacillus</taxon>
    </lineage>
</organism>
<dbReference type="PANTHER" id="PTHR43649:SF31">
    <property type="entry name" value="SN-GLYCEROL-3-PHOSPHATE-BINDING PERIPLASMIC PROTEIN UGPB"/>
    <property type="match status" value="1"/>
</dbReference>
<dbReference type="OrthoDB" id="2675752at2"/>
<comment type="similarity">
    <text evidence="2">Belongs to the bacterial solute-binding protein 1 family.</text>
</comment>
<comment type="caution">
    <text evidence="6">The sequence shown here is derived from an EMBL/GenBank/DDBJ whole genome shotgun (WGS) entry which is preliminary data.</text>
</comment>
<dbReference type="AlphaFoldDB" id="A0A371P686"/>
<dbReference type="InterPro" id="IPR006059">
    <property type="entry name" value="SBP"/>
</dbReference>
<accession>A0A371P686</accession>
<evidence type="ECO:0000256" key="3">
    <source>
        <dbReference type="ARBA" id="ARBA00022448"/>
    </source>
</evidence>
<reference evidence="6 7" key="1">
    <citation type="submission" date="2018-08" db="EMBL/GenBank/DDBJ databases">
        <title>Paenibacillus sp. M4BSY-1, whole genome shotgun sequence.</title>
        <authorList>
            <person name="Tuo L."/>
        </authorList>
    </citation>
    <scope>NUCLEOTIDE SEQUENCE [LARGE SCALE GENOMIC DNA]</scope>
    <source>
        <strain evidence="6 7">M4BSY-1</strain>
    </source>
</reference>
<keyword evidence="7" id="KW-1185">Reference proteome</keyword>
<dbReference type="Proteomes" id="UP000261905">
    <property type="component" value="Unassembled WGS sequence"/>
</dbReference>
<evidence type="ECO:0000256" key="2">
    <source>
        <dbReference type="ARBA" id="ARBA00008520"/>
    </source>
</evidence>
<keyword evidence="4 5" id="KW-0732">Signal</keyword>
<name>A0A371P686_9BACL</name>
<protein>
    <submittedName>
        <fullName evidence="6">Extracellular solute-binding protein</fullName>
    </submittedName>
</protein>
<dbReference type="Pfam" id="PF01547">
    <property type="entry name" value="SBP_bac_1"/>
    <property type="match status" value="1"/>
</dbReference>
<dbReference type="Gene3D" id="3.40.190.10">
    <property type="entry name" value="Periplasmic binding protein-like II"/>
    <property type="match status" value="1"/>
</dbReference>
<sequence length="495" mass="56810">MKKWIKKAASVALVTTLLAGCSFGGKEESSNTPQALKVMYHDENSFYQEYGMLFSTIYPEIEISVVTMQSLYRGNNTSEDGEEFDFEKAKKELIEKEKPDILMLDMLQYEEFALEGKFTDLDAYIVRDKFDTENLVPGMIDYMKELGGGQLYGLPSGFSSQVLFYNKSLFDKYNISYPTDKMTWDEVLQLAKQFPIDGEKEDRIYGLKAGYSGGLSELANSIAGSEGLSYVNPATKTMTINTAGWKNAIQTAYDAIKSEALYFEAQNNNMMSFSSGYNDYLLRNPFTTNRVAMTLDGSYYIREMKEAAESYSKEEGKVIKDWDMVTIPVSAQNPDVSRSTWYNNIFSISKDSPNADAAWKFISYISSEEHARVKSKLTYNNGFSIHTKYIKDDEGHNYEAFYKLKPVKPSMDYKEYEKLPKQFNMMFYNFMEEELKEIQDGKKSVDEVLSILQTKGEELLAQESMTDEEIQKMWQERYEKQMQEEAGNIDTVVVE</sequence>
<dbReference type="PROSITE" id="PS51257">
    <property type="entry name" value="PROKAR_LIPOPROTEIN"/>
    <property type="match status" value="1"/>
</dbReference>
<dbReference type="RefSeq" id="WP_116048644.1">
    <property type="nucleotide sequence ID" value="NZ_QUBQ01000005.1"/>
</dbReference>
<evidence type="ECO:0000313" key="6">
    <source>
        <dbReference type="EMBL" id="REK71429.1"/>
    </source>
</evidence>
<gene>
    <name evidence="6" type="ORF">DX130_20710</name>
</gene>
<evidence type="ECO:0000256" key="1">
    <source>
        <dbReference type="ARBA" id="ARBA00004196"/>
    </source>
</evidence>
<dbReference type="InterPro" id="IPR050490">
    <property type="entry name" value="Bact_solute-bd_prot1"/>
</dbReference>